<sequence>MPILKERMYEGFIFQQDDSPCHFHNEVTSYLDADVPVRIARGGVSPWPARSPDLKPLDFSAWGFIKDQVYHPPLPKSIPELKSQITTALRLINVNMLTTSCLN</sequence>
<dbReference type="OrthoDB" id="10024116at2759"/>
<dbReference type="Gene3D" id="3.30.420.10">
    <property type="entry name" value="Ribonuclease H-like superfamily/Ribonuclease H"/>
    <property type="match status" value="1"/>
</dbReference>
<evidence type="ECO:0000313" key="1">
    <source>
        <dbReference type="EMBL" id="GBM38307.1"/>
    </source>
</evidence>
<evidence type="ECO:0008006" key="3">
    <source>
        <dbReference type="Google" id="ProtNLM"/>
    </source>
</evidence>
<accession>A0A4Y2FBE0</accession>
<organism evidence="1 2">
    <name type="scientific">Araneus ventricosus</name>
    <name type="common">Orbweaver spider</name>
    <name type="synonym">Epeira ventricosa</name>
    <dbReference type="NCBI Taxonomy" id="182803"/>
    <lineage>
        <taxon>Eukaryota</taxon>
        <taxon>Metazoa</taxon>
        <taxon>Ecdysozoa</taxon>
        <taxon>Arthropoda</taxon>
        <taxon>Chelicerata</taxon>
        <taxon>Arachnida</taxon>
        <taxon>Araneae</taxon>
        <taxon>Araneomorphae</taxon>
        <taxon>Entelegynae</taxon>
        <taxon>Araneoidea</taxon>
        <taxon>Araneidae</taxon>
        <taxon>Araneus</taxon>
    </lineage>
</organism>
<dbReference type="EMBL" id="BGPR01000864">
    <property type="protein sequence ID" value="GBM38307.1"/>
    <property type="molecule type" value="Genomic_DNA"/>
</dbReference>
<dbReference type="GO" id="GO:0003676">
    <property type="term" value="F:nucleic acid binding"/>
    <property type="evidence" value="ECO:0007669"/>
    <property type="project" value="InterPro"/>
</dbReference>
<dbReference type="PANTHER" id="PTHR47326">
    <property type="entry name" value="TRANSPOSABLE ELEMENT TC3 TRANSPOSASE-LIKE PROTEIN"/>
    <property type="match status" value="1"/>
</dbReference>
<dbReference type="AlphaFoldDB" id="A0A4Y2FBE0"/>
<dbReference type="Proteomes" id="UP000499080">
    <property type="component" value="Unassembled WGS sequence"/>
</dbReference>
<proteinExistence type="predicted"/>
<name>A0A4Y2FBE0_ARAVE</name>
<comment type="caution">
    <text evidence="1">The sequence shown here is derived from an EMBL/GenBank/DDBJ whole genome shotgun (WGS) entry which is preliminary data.</text>
</comment>
<gene>
    <name evidence="1" type="ORF">AVEN_17745_1</name>
</gene>
<evidence type="ECO:0000313" key="2">
    <source>
        <dbReference type="Proteomes" id="UP000499080"/>
    </source>
</evidence>
<dbReference type="PANTHER" id="PTHR47326:SF1">
    <property type="entry name" value="HTH PSQ-TYPE DOMAIN-CONTAINING PROTEIN"/>
    <property type="match status" value="1"/>
</dbReference>
<protein>
    <recommendedName>
        <fullName evidence="3">Tc1-like transposase DDE domain-containing protein</fullName>
    </recommendedName>
</protein>
<reference evidence="1 2" key="1">
    <citation type="journal article" date="2019" name="Sci. Rep.">
        <title>Orb-weaving spider Araneus ventricosus genome elucidates the spidroin gene catalogue.</title>
        <authorList>
            <person name="Kono N."/>
            <person name="Nakamura H."/>
            <person name="Ohtoshi R."/>
            <person name="Moran D.A.P."/>
            <person name="Shinohara A."/>
            <person name="Yoshida Y."/>
            <person name="Fujiwara M."/>
            <person name="Mori M."/>
            <person name="Tomita M."/>
            <person name="Arakawa K."/>
        </authorList>
    </citation>
    <scope>NUCLEOTIDE SEQUENCE [LARGE SCALE GENOMIC DNA]</scope>
</reference>
<dbReference type="InterPro" id="IPR036397">
    <property type="entry name" value="RNaseH_sf"/>
</dbReference>
<keyword evidence="2" id="KW-1185">Reference proteome</keyword>